<keyword evidence="6" id="KW-1185">Reference proteome</keyword>
<gene>
    <name evidence="5" type="ORF">ACFPYJ_24440</name>
</gene>
<dbReference type="EMBL" id="JBHSOW010000092">
    <property type="protein sequence ID" value="MFC5652208.1"/>
    <property type="molecule type" value="Genomic_DNA"/>
</dbReference>
<reference evidence="6" key="1">
    <citation type="journal article" date="2019" name="Int. J. Syst. Evol. Microbiol.">
        <title>The Global Catalogue of Microorganisms (GCM) 10K type strain sequencing project: providing services to taxonomists for standard genome sequencing and annotation.</title>
        <authorList>
            <consortium name="The Broad Institute Genomics Platform"/>
            <consortium name="The Broad Institute Genome Sequencing Center for Infectious Disease"/>
            <person name="Wu L."/>
            <person name="Ma J."/>
        </authorList>
    </citation>
    <scope>NUCLEOTIDE SEQUENCE [LARGE SCALE GENOMIC DNA]</scope>
    <source>
        <strain evidence="6">CGMCC 1.3240</strain>
    </source>
</reference>
<proteinExistence type="predicted"/>
<dbReference type="SUPFAM" id="SSF46689">
    <property type="entry name" value="Homeodomain-like"/>
    <property type="match status" value="2"/>
</dbReference>
<evidence type="ECO:0000313" key="6">
    <source>
        <dbReference type="Proteomes" id="UP001596047"/>
    </source>
</evidence>
<dbReference type="InterPro" id="IPR037923">
    <property type="entry name" value="HTH-like"/>
</dbReference>
<dbReference type="Proteomes" id="UP001596047">
    <property type="component" value="Unassembled WGS sequence"/>
</dbReference>
<keyword evidence="3" id="KW-0804">Transcription</keyword>
<dbReference type="Pfam" id="PF02311">
    <property type="entry name" value="AraC_binding"/>
    <property type="match status" value="1"/>
</dbReference>
<comment type="caution">
    <text evidence="5">The sequence shown here is derived from an EMBL/GenBank/DDBJ whole genome shotgun (WGS) entry which is preliminary data.</text>
</comment>
<dbReference type="Pfam" id="PF12833">
    <property type="entry name" value="HTH_18"/>
    <property type="match status" value="1"/>
</dbReference>
<dbReference type="InterPro" id="IPR003313">
    <property type="entry name" value="AraC-bd"/>
</dbReference>
<keyword evidence="1" id="KW-0805">Transcription regulation</keyword>
<protein>
    <submittedName>
        <fullName evidence="5">Helix-turn-helix domain-containing protein</fullName>
    </submittedName>
</protein>
<sequence length="256" mass="29143">MKSSFATHHAGWIMGAHAHPTFEISIVLEGQGSFFYDGFTHALEPGHVLLIPSHCLHDYSSDSRIRFGVLEAGSMPEEVGKLFQQLVQGEAPRVLLLSSIALEQYETLFKQWLRMISGPLQEETSCLVTWTQLFILFLIQHQNSEKLQLSIAASADFIRKNLSSEISISDLAKRCRLSESAYRALFKEGYRLSPKQYLQQCRIEEAKWLLRSTNRPIQLIGEQIGFSSIHSFSAWFQKKEGSSPSDWRKSQQGQLH</sequence>
<organism evidence="5 6">
    <name type="scientific">Paenibacillus solisilvae</name>
    <dbReference type="NCBI Taxonomy" id="2486751"/>
    <lineage>
        <taxon>Bacteria</taxon>
        <taxon>Bacillati</taxon>
        <taxon>Bacillota</taxon>
        <taxon>Bacilli</taxon>
        <taxon>Bacillales</taxon>
        <taxon>Paenibacillaceae</taxon>
        <taxon>Paenibacillus</taxon>
    </lineage>
</organism>
<dbReference type="PANTHER" id="PTHR43280">
    <property type="entry name" value="ARAC-FAMILY TRANSCRIPTIONAL REGULATOR"/>
    <property type="match status" value="1"/>
</dbReference>
<dbReference type="SUPFAM" id="SSF51215">
    <property type="entry name" value="Regulatory protein AraC"/>
    <property type="match status" value="1"/>
</dbReference>
<keyword evidence="2" id="KW-0238">DNA-binding</keyword>
<accession>A0ABW0W3G0</accession>
<evidence type="ECO:0000256" key="2">
    <source>
        <dbReference type="ARBA" id="ARBA00023125"/>
    </source>
</evidence>
<dbReference type="Gene3D" id="2.60.120.10">
    <property type="entry name" value="Jelly Rolls"/>
    <property type="match status" value="1"/>
</dbReference>
<dbReference type="PANTHER" id="PTHR43280:SF2">
    <property type="entry name" value="HTH-TYPE TRANSCRIPTIONAL REGULATOR EXSA"/>
    <property type="match status" value="1"/>
</dbReference>
<dbReference type="Gene3D" id="1.10.10.60">
    <property type="entry name" value="Homeodomain-like"/>
    <property type="match status" value="2"/>
</dbReference>
<dbReference type="PROSITE" id="PS01124">
    <property type="entry name" value="HTH_ARAC_FAMILY_2"/>
    <property type="match status" value="1"/>
</dbReference>
<feature type="domain" description="HTH araC/xylS-type" evidence="4">
    <location>
        <begin position="152"/>
        <end position="250"/>
    </location>
</feature>
<evidence type="ECO:0000313" key="5">
    <source>
        <dbReference type="EMBL" id="MFC5652208.1"/>
    </source>
</evidence>
<dbReference type="RefSeq" id="WP_379190839.1">
    <property type="nucleotide sequence ID" value="NZ_JBHSOW010000092.1"/>
</dbReference>
<dbReference type="SMART" id="SM00342">
    <property type="entry name" value="HTH_ARAC"/>
    <property type="match status" value="1"/>
</dbReference>
<dbReference type="InterPro" id="IPR009057">
    <property type="entry name" value="Homeodomain-like_sf"/>
</dbReference>
<name>A0ABW0W3G0_9BACL</name>
<evidence type="ECO:0000256" key="3">
    <source>
        <dbReference type="ARBA" id="ARBA00023163"/>
    </source>
</evidence>
<dbReference type="InterPro" id="IPR014710">
    <property type="entry name" value="RmlC-like_jellyroll"/>
</dbReference>
<evidence type="ECO:0000256" key="1">
    <source>
        <dbReference type="ARBA" id="ARBA00023015"/>
    </source>
</evidence>
<dbReference type="InterPro" id="IPR018060">
    <property type="entry name" value="HTH_AraC"/>
</dbReference>
<evidence type="ECO:0000259" key="4">
    <source>
        <dbReference type="PROSITE" id="PS01124"/>
    </source>
</evidence>